<proteinExistence type="predicted"/>
<reference evidence="2 3" key="1">
    <citation type="journal article" date="2024" name="Appl. Environ. Microbiol.">
        <title>Pontiella agarivorans sp. nov., a novel marine anaerobic bacterium capable of degrading macroalgal polysaccharides and fixing nitrogen.</title>
        <authorList>
            <person name="Liu N."/>
            <person name="Kivenson V."/>
            <person name="Peng X."/>
            <person name="Cui Z."/>
            <person name="Lankiewicz T.S."/>
            <person name="Gosselin K.M."/>
            <person name="English C.J."/>
            <person name="Blair E.M."/>
            <person name="O'Malley M.A."/>
            <person name="Valentine D.L."/>
        </authorList>
    </citation>
    <scope>NUCLEOTIDE SEQUENCE [LARGE SCALE GENOMIC DNA]</scope>
    <source>
        <strain evidence="2 3">NLcol2</strain>
    </source>
</reference>
<organism evidence="2 3">
    <name type="scientific">Pontiella agarivorans</name>
    <dbReference type="NCBI Taxonomy" id="3038953"/>
    <lineage>
        <taxon>Bacteria</taxon>
        <taxon>Pseudomonadati</taxon>
        <taxon>Kiritimatiellota</taxon>
        <taxon>Kiritimatiellia</taxon>
        <taxon>Kiritimatiellales</taxon>
        <taxon>Pontiellaceae</taxon>
        <taxon>Pontiella</taxon>
    </lineage>
</organism>
<dbReference type="PANTHER" id="PTHR42983:SF1">
    <property type="entry name" value="IRON-MOLYBDENUM PROTEIN"/>
    <property type="match status" value="1"/>
</dbReference>
<dbReference type="CDD" id="cd00851">
    <property type="entry name" value="MTH1175"/>
    <property type="match status" value="1"/>
</dbReference>
<dbReference type="Gene3D" id="3.30.420.130">
    <property type="entry name" value="Dinitrogenase iron-molybdenum cofactor biosynthesis domain"/>
    <property type="match status" value="1"/>
</dbReference>
<protein>
    <submittedName>
        <fullName evidence="2">NifB/NifX family molybdenum-iron cluster-binding protein</fullName>
    </submittedName>
</protein>
<dbReference type="PANTHER" id="PTHR42983">
    <property type="entry name" value="DINITROGENASE IRON-MOLYBDENUM COFACTOR PROTEIN-RELATED"/>
    <property type="match status" value="1"/>
</dbReference>
<evidence type="ECO:0000259" key="1">
    <source>
        <dbReference type="Pfam" id="PF02579"/>
    </source>
</evidence>
<dbReference type="InterPro" id="IPR036105">
    <property type="entry name" value="DiNase_FeMo-co_biosyn_sf"/>
</dbReference>
<dbReference type="RefSeq" id="WP_322607808.1">
    <property type="nucleotide sequence ID" value="NZ_JARVCO010000007.1"/>
</dbReference>
<sequence length="112" mass="11668">MKIAIPTAEGKLCMHFGHCEVFTLLDVDPEKKTITASSELVPPPHEPGVLPAWLAEQGATAIIAGGMGSRAQQLFAQNNIETIVGAPSGEPRAVAEAWLGGELVPGSNACDH</sequence>
<dbReference type="InterPro" id="IPR003731">
    <property type="entry name" value="Di-Nase_FeMo-co_biosynth"/>
</dbReference>
<dbReference type="InterPro" id="IPR033913">
    <property type="entry name" value="MTH1175_dom"/>
</dbReference>
<comment type="caution">
    <text evidence="2">The sequence shown here is derived from an EMBL/GenBank/DDBJ whole genome shotgun (WGS) entry which is preliminary data.</text>
</comment>
<keyword evidence="3" id="KW-1185">Reference proteome</keyword>
<evidence type="ECO:0000313" key="3">
    <source>
        <dbReference type="Proteomes" id="UP001290861"/>
    </source>
</evidence>
<dbReference type="SUPFAM" id="SSF53146">
    <property type="entry name" value="Nitrogenase accessory factor-like"/>
    <property type="match status" value="1"/>
</dbReference>
<name>A0ABU5MUY4_9BACT</name>
<dbReference type="EMBL" id="JARVCO010000007">
    <property type="protein sequence ID" value="MDZ8118008.1"/>
    <property type="molecule type" value="Genomic_DNA"/>
</dbReference>
<feature type="domain" description="Dinitrogenase iron-molybdenum cofactor biosynthesis" evidence="1">
    <location>
        <begin position="9"/>
        <end position="98"/>
    </location>
</feature>
<accession>A0ABU5MUY4</accession>
<dbReference type="Proteomes" id="UP001290861">
    <property type="component" value="Unassembled WGS sequence"/>
</dbReference>
<dbReference type="Pfam" id="PF02579">
    <property type="entry name" value="Nitro_FeMo-Co"/>
    <property type="match status" value="1"/>
</dbReference>
<gene>
    <name evidence="2" type="ORF">P9H32_05150</name>
</gene>
<evidence type="ECO:0000313" key="2">
    <source>
        <dbReference type="EMBL" id="MDZ8118008.1"/>
    </source>
</evidence>